<organism evidence="5 6">
    <name type="scientific">Sporisorium graminicola</name>
    <dbReference type="NCBI Taxonomy" id="280036"/>
    <lineage>
        <taxon>Eukaryota</taxon>
        <taxon>Fungi</taxon>
        <taxon>Dikarya</taxon>
        <taxon>Basidiomycota</taxon>
        <taxon>Ustilaginomycotina</taxon>
        <taxon>Ustilaginomycetes</taxon>
        <taxon>Ustilaginales</taxon>
        <taxon>Ustilaginaceae</taxon>
        <taxon>Sporisorium</taxon>
    </lineage>
</organism>
<evidence type="ECO:0000256" key="1">
    <source>
        <dbReference type="ARBA" id="ARBA00005574"/>
    </source>
</evidence>
<dbReference type="Gene3D" id="1.10.287.3990">
    <property type="match status" value="1"/>
</dbReference>
<feature type="compositionally biased region" description="Acidic residues" evidence="3">
    <location>
        <begin position="349"/>
        <end position="360"/>
    </location>
</feature>
<dbReference type="GO" id="GO:0005634">
    <property type="term" value="C:nucleus"/>
    <property type="evidence" value="ECO:0007669"/>
    <property type="project" value="TreeGrafter"/>
</dbReference>
<feature type="domain" description="VWFA" evidence="4">
    <location>
        <begin position="5"/>
        <end position="188"/>
    </location>
</feature>
<dbReference type="GO" id="GO:0008540">
    <property type="term" value="C:proteasome regulatory particle, base subcomplex"/>
    <property type="evidence" value="ECO:0007669"/>
    <property type="project" value="TreeGrafter"/>
</dbReference>
<dbReference type="SUPFAM" id="SSF53300">
    <property type="entry name" value="vWA-like"/>
    <property type="match status" value="1"/>
</dbReference>
<feature type="region of interest" description="Disordered" evidence="3">
    <location>
        <begin position="232"/>
        <end position="380"/>
    </location>
</feature>
<feature type="region of interest" description="Disordered" evidence="3">
    <location>
        <begin position="189"/>
        <end position="216"/>
    </location>
</feature>
<dbReference type="InterPro" id="IPR003903">
    <property type="entry name" value="UIM_dom"/>
</dbReference>
<dbReference type="PROSITE" id="PS50330">
    <property type="entry name" value="UIM"/>
    <property type="match status" value="3"/>
</dbReference>
<dbReference type="Pfam" id="PF13519">
    <property type="entry name" value="VWA_2"/>
    <property type="match status" value="1"/>
</dbReference>
<evidence type="ECO:0000259" key="4">
    <source>
        <dbReference type="PROSITE" id="PS50234"/>
    </source>
</evidence>
<proteinExistence type="inferred from homology"/>
<comment type="caution">
    <text evidence="5">The sequence shown here is derived from an EMBL/GenBank/DDBJ whole genome shotgun (WGS) entry which is preliminary data.</text>
</comment>
<dbReference type="EMBL" id="SRRM01000018">
    <property type="protein sequence ID" value="TKY86005.1"/>
    <property type="molecule type" value="Genomic_DNA"/>
</dbReference>
<dbReference type="InterPro" id="IPR036465">
    <property type="entry name" value="vWFA_dom_sf"/>
</dbReference>
<dbReference type="Pfam" id="PF02809">
    <property type="entry name" value="UIM"/>
    <property type="match status" value="3"/>
</dbReference>
<evidence type="ECO:0000313" key="6">
    <source>
        <dbReference type="Proteomes" id="UP000306050"/>
    </source>
</evidence>
<dbReference type="Proteomes" id="UP000306050">
    <property type="component" value="Chromosome SGRAM_5"/>
</dbReference>
<dbReference type="GeneID" id="40727725"/>
<protein>
    <recommendedName>
        <fullName evidence="4">VWFA domain-containing protein</fullName>
    </recommendedName>
</protein>
<dbReference type="GO" id="GO:0036435">
    <property type="term" value="F:K48-linked polyubiquitin modification-dependent protein binding"/>
    <property type="evidence" value="ECO:0007669"/>
    <property type="project" value="UniProtKB-ARBA"/>
</dbReference>
<dbReference type="InterPro" id="IPR002035">
    <property type="entry name" value="VWF_A"/>
</dbReference>
<keyword evidence="6" id="KW-1185">Reference proteome</keyword>
<dbReference type="Gene3D" id="3.40.50.410">
    <property type="entry name" value="von Willebrand factor, type A domain"/>
    <property type="match status" value="1"/>
</dbReference>
<evidence type="ECO:0000256" key="3">
    <source>
        <dbReference type="SAM" id="MobiDB-lite"/>
    </source>
</evidence>
<dbReference type="PANTHER" id="PTHR10223">
    <property type="entry name" value="26S PROTEASOME NON-ATPASE REGULATORY SUBUNIT 4"/>
    <property type="match status" value="1"/>
</dbReference>
<evidence type="ECO:0000256" key="2">
    <source>
        <dbReference type="ARBA" id="ARBA00022942"/>
    </source>
</evidence>
<comment type="similarity">
    <text evidence="1">Belongs to the proteasome subunit S5A family.</text>
</comment>
<dbReference type="RefSeq" id="XP_029737990.1">
    <property type="nucleotide sequence ID" value="XM_029885424.1"/>
</dbReference>
<feature type="compositionally biased region" description="Polar residues" evidence="3">
    <location>
        <begin position="242"/>
        <end position="254"/>
    </location>
</feature>
<feature type="compositionally biased region" description="Low complexity" evidence="3">
    <location>
        <begin position="258"/>
        <end position="284"/>
    </location>
</feature>
<keyword evidence="2" id="KW-0647">Proteasome</keyword>
<dbReference type="OrthoDB" id="1731724at2759"/>
<evidence type="ECO:0000313" key="5">
    <source>
        <dbReference type="EMBL" id="TKY86005.1"/>
    </source>
</evidence>
<dbReference type="FunFam" id="3.40.50.410:FF:000005">
    <property type="entry name" value="26S proteasome non-ATPase regulatory subunit 4"/>
    <property type="match status" value="1"/>
</dbReference>
<feature type="compositionally biased region" description="Gly residues" evidence="3">
    <location>
        <begin position="195"/>
        <end position="208"/>
    </location>
</feature>
<reference evidence="5 6" key="1">
    <citation type="submission" date="2019-05" db="EMBL/GenBank/DDBJ databases">
        <title>Sporisorium graminicola CBS 10092 draft sequencing and annotation.</title>
        <authorList>
            <person name="Solano-Gonzalez S."/>
            <person name="Caddick M.X."/>
            <person name="Darby A."/>
        </authorList>
    </citation>
    <scope>NUCLEOTIDE SEQUENCE [LARGE SCALE GENOMIC DNA]</scope>
    <source>
        <strain evidence="5 6">CBS 10092</strain>
    </source>
</reference>
<dbReference type="KEGG" id="sgra:EX895_004830"/>
<name>A0A4U7KNG4_9BASI</name>
<dbReference type="PANTHER" id="PTHR10223:SF0">
    <property type="entry name" value="26S PROTEASOME NON-ATPASE REGULATORY SUBUNIT 4"/>
    <property type="match status" value="1"/>
</dbReference>
<gene>
    <name evidence="5" type="ORF">EX895_004830</name>
</gene>
<dbReference type="SMART" id="SM00726">
    <property type="entry name" value="UIM"/>
    <property type="match status" value="3"/>
</dbReference>
<dbReference type="AlphaFoldDB" id="A0A4U7KNG4"/>
<accession>A0A4U7KNG4</accession>
<sequence length="380" mass="39544">MVLEATMLVLDNSEWMRNGDYTPTRWEAQADAVSMIFDAKTNSNPESEVGLMTMAGKSPEVLVTLTQDIGKILAALHRSKIVGNADLSTGINVASLALKHRQNKNQRQRVVVFVGSPVEQSEDDLIKLGKKLKKNNIAVDIVSFGEDVENENKLSKFIEAVNSGENSHLLSVPAGPQLLSDVILSSPVLQEEGGDSGAGPSGSGGGGNQFEFGVDPSMDPELAMALRLSLEEEQARQRAAEGTSSGSQAPTLPTVSEGAEGSAAPAPAPAPATGSAAGLAGSGSMVVKGAESITGEGRNADDESEDAMLQKAIALSQAGEASHTNDEDVDMTSAEPSGARRALVAGQGEGEEDEEMDEDEAIARAIQMSLQEGEGQGESK</sequence>
<dbReference type="InterPro" id="IPR027040">
    <property type="entry name" value="PSMD4"/>
</dbReference>
<dbReference type="GO" id="GO:0005829">
    <property type="term" value="C:cytosol"/>
    <property type="evidence" value="ECO:0007669"/>
    <property type="project" value="TreeGrafter"/>
</dbReference>
<dbReference type="CDD" id="cd01452">
    <property type="entry name" value="VWA_26S_proteasome_subunit"/>
    <property type="match status" value="1"/>
</dbReference>
<dbReference type="PROSITE" id="PS50234">
    <property type="entry name" value="VWFA"/>
    <property type="match status" value="1"/>
</dbReference>
<dbReference type="SMART" id="SM00327">
    <property type="entry name" value="VWA"/>
    <property type="match status" value="1"/>
</dbReference>
<dbReference type="GO" id="GO:0043161">
    <property type="term" value="P:proteasome-mediated ubiquitin-dependent protein catabolic process"/>
    <property type="evidence" value="ECO:0007669"/>
    <property type="project" value="TreeGrafter"/>
</dbReference>